<name>A0A1R3RW89_ASPC5</name>
<dbReference type="VEuPathDB" id="FungiDB:ASPCADRAFT_204480"/>
<evidence type="ECO:0000313" key="1">
    <source>
        <dbReference type="EMBL" id="OOF98743.1"/>
    </source>
</evidence>
<organism evidence="1 2">
    <name type="scientific">Aspergillus carbonarius (strain ITEM 5010)</name>
    <dbReference type="NCBI Taxonomy" id="602072"/>
    <lineage>
        <taxon>Eukaryota</taxon>
        <taxon>Fungi</taxon>
        <taxon>Dikarya</taxon>
        <taxon>Ascomycota</taxon>
        <taxon>Pezizomycotina</taxon>
        <taxon>Eurotiomycetes</taxon>
        <taxon>Eurotiomycetidae</taxon>
        <taxon>Eurotiales</taxon>
        <taxon>Aspergillaceae</taxon>
        <taxon>Aspergillus</taxon>
        <taxon>Aspergillus subgen. Circumdati</taxon>
    </lineage>
</organism>
<proteinExistence type="predicted"/>
<dbReference type="EMBL" id="KV907495">
    <property type="protein sequence ID" value="OOF98743.1"/>
    <property type="molecule type" value="Genomic_DNA"/>
</dbReference>
<dbReference type="AlphaFoldDB" id="A0A1R3RW89"/>
<reference evidence="2" key="1">
    <citation type="journal article" date="2017" name="Genome Biol.">
        <title>Comparative genomics reveals high biological diversity and specific adaptations in the industrially and medically important fungal genus Aspergillus.</title>
        <authorList>
            <person name="de Vries R.P."/>
            <person name="Riley R."/>
            <person name="Wiebenga A."/>
            <person name="Aguilar-Osorio G."/>
            <person name="Amillis S."/>
            <person name="Uchima C.A."/>
            <person name="Anderluh G."/>
            <person name="Asadollahi M."/>
            <person name="Askin M."/>
            <person name="Barry K."/>
            <person name="Battaglia E."/>
            <person name="Bayram O."/>
            <person name="Benocci T."/>
            <person name="Braus-Stromeyer S.A."/>
            <person name="Caldana C."/>
            <person name="Canovas D."/>
            <person name="Cerqueira G.C."/>
            <person name="Chen F."/>
            <person name="Chen W."/>
            <person name="Choi C."/>
            <person name="Clum A."/>
            <person name="Dos Santos R.A."/>
            <person name="Damasio A.R."/>
            <person name="Diallinas G."/>
            <person name="Emri T."/>
            <person name="Fekete E."/>
            <person name="Flipphi M."/>
            <person name="Freyberg S."/>
            <person name="Gallo A."/>
            <person name="Gournas C."/>
            <person name="Habgood R."/>
            <person name="Hainaut M."/>
            <person name="Harispe M.L."/>
            <person name="Henrissat B."/>
            <person name="Hilden K.S."/>
            <person name="Hope R."/>
            <person name="Hossain A."/>
            <person name="Karabika E."/>
            <person name="Karaffa L."/>
            <person name="Karanyi Z."/>
            <person name="Krasevec N."/>
            <person name="Kuo A."/>
            <person name="Kusch H."/>
            <person name="LaButti K."/>
            <person name="Lagendijk E.L."/>
            <person name="Lapidus A."/>
            <person name="Levasseur A."/>
            <person name="Lindquist E."/>
            <person name="Lipzen A."/>
            <person name="Logrieco A.F."/>
            <person name="MacCabe A."/>
            <person name="Maekelae M.R."/>
            <person name="Malavazi I."/>
            <person name="Melin P."/>
            <person name="Meyer V."/>
            <person name="Mielnichuk N."/>
            <person name="Miskei M."/>
            <person name="Molnar A.P."/>
            <person name="Mule G."/>
            <person name="Ngan C.Y."/>
            <person name="Orejas M."/>
            <person name="Orosz E."/>
            <person name="Ouedraogo J.P."/>
            <person name="Overkamp K.M."/>
            <person name="Park H.-S."/>
            <person name="Perrone G."/>
            <person name="Piumi F."/>
            <person name="Punt P.J."/>
            <person name="Ram A.F."/>
            <person name="Ramon A."/>
            <person name="Rauscher S."/>
            <person name="Record E."/>
            <person name="Riano-Pachon D.M."/>
            <person name="Robert V."/>
            <person name="Roehrig J."/>
            <person name="Ruller R."/>
            <person name="Salamov A."/>
            <person name="Salih N.S."/>
            <person name="Samson R.A."/>
            <person name="Sandor E."/>
            <person name="Sanguinetti M."/>
            <person name="Schuetze T."/>
            <person name="Sepcic K."/>
            <person name="Shelest E."/>
            <person name="Sherlock G."/>
            <person name="Sophianopoulou V."/>
            <person name="Squina F.M."/>
            <person name="Sun H."/>
            <person name="Susca A."/>
            <person name="Todd R.B."/>
            <person name="Tsang A."/>
            <person name="Unkles S.E."/>
            <person name="van de Wiele N."/>
            <person name="van Rossen-Uffink D."/>
            <person name="Oliveira J.V."/>
            <person name="Vesth T.C."/>
            <person name="Visser J."/>
            <person name="Yu J.-H."/>
            <person name="Zhou M."/>
            <person name="Andersen M.R."/>
            <person name="Archer D.B."/>
            <person name="Baker S.E."/>
            <person name="Benoit I."/>
            <person name="Brakhage A.A."/>
            <person name="Braus G.H."/>
            <person name="Fischer R."/>
            <person name="Frisvad J.C."/>
            <person name="Goldman G.H."/>
            <person name="Houbraken J."/>
            <person name="Oakley B."/>
            <person name="Pocsi I."/>
            <person name="Scazzocchio C."/>
            <person name="Seiboth B."/>
            <person name="vanKuyk P.A."/>
            <person name="Wortman J."/>
            <person name="Dyer P.S."/>
            <person name="Grigoriev I.V."/>
        </authorList>
    </citation>
    <scope>NUCLEOTIDE SEQUENCE [LARGE SCALE GENOMIC DNA]</scope>
    <source>
        <strain evidence="2">ITEM 5010</strain>
    </source>
</reference>
<keyword evidence="2" id="KW-1185">Reference proteome</keyword>
<protein>
    <submittedName>
        <fullName evidence="1">Uncharacterized protein</fullName>
    </submittedName>
</protein>
<gene>
    <name evidence="1" type="ORF">ASPCADRAFT_204480</name>
</gene>
<dbReference type="Proteomes" id="UP000188318">
    <property type="component" value="Unassembled WGS sequence"/>
</dbReference>
<sequence length="59" mass="6604">MDPPAGLDSIHCMLGYTKGCVVSRHAWDLPMSAILPVYPRDIVGRMDVYRSSCFDIQSM</sequence>
<evidence type="ECO:0000313" key="2">
    <source>
        <dbReference type="Proteomes" id="UP000188318"/>
    </source>
</evidence>
<accession>A0A1R3RW89</accession>